<dbReference type="InterPro" id="IPR035986">
    <property type="entry name" value="PKD_dom_sf"/>
</dbReference>
<dbReference type="SUPFAM" id="SSF49299">
    <property type="entry name" value="PKD domain"/>
    <property type="match status" value="1"/>
</dbReference>
<accession>A0A0K2GGH1</accession>
<dbReference type="Gene3D" id="2.60.40.1080">
    <property type="match status" value="1"/>
</dbReference>
<dbReference type="PATRIC" id="fig|42253.5.peg.3615"/>
<evidence type="ECO:0008006" key="3">
    <source>
        <dbReference type="Google" id="ProtNLM"/>
    </source>
</evidence>
<dbReference type="STRING" id="42253.NITMOv2_3663"/>
<dbReference type="Gene3D" id="2.60.40.10">
    <property type="entry name" value="Immunoglobulins"/>
    <property type="match status" value="1"/>
</dbReference>
<evidence type="ECO:0000313" key="1">
    <source>
        <dbReference type="EMBL" id="ALA60055.1"/>
    </source>
</evidence>
<dbReference type="Proteomes" id="UP000069205">
    <property type="component" value="Chromosome"/>
</dbReference>
<dbReference type="OrthoDB" id="9775889at2"/>
<organism evidence="1 2">
    <name type="scientific">Nitrospira moscoviensis</name>
    <dbReference type="NCBI Taxonomy" id="42253"/>
    <lineage>
        <taxon>Bacteria</taxon>
        <taxon>Pseudomonadati</taxon>
        <taxon>Nitrospirota</taxon>
        <taxon>Nitrospiria</taxon>
        <taxon>Nitrospirales</taxon>
        <taxon>Nitrospiraceae</taxon>
        <taxon>Nitrospira</taxon>
    </lineage>
</organism>
<dbReference type="KEGG" id="nmv:NITMOv2_3663"/>
<dbReference type="RefSeq" id="WP_053380968.1">
    <property type="nucleotide sequence ID" value="NZ_CP011801.1"/>
</dbReference>
<dbReference type="Pfam" id="PF22352">
    <property type="entry name" value="K319L-like_PKD"/>
    <property type="match status" value="1"/>
</dbReference>
<keyword evidence="2" id="KW-1185">Reference proteome</keyword>
<proteinExistence type="predicted"/>
<dbReference type="AlphaFoldDB" id="A0A0K2GGH1"/>
<evidence type="ECO:0000313" key="2">
    <source>
        <dbReference type="Proteomes" id="UP000069205"/>
    </source>
</evidence>
<name>A0A0K2GGH1_NITMO</name>
<dbReference type="EMBL" id="CP011801">
    <property type="protein sequence ID" value="ALA60055.1"/>
    <property type="molecule type" value="Genomic_DNA"/>
</dbReference>
<reference evidence="1 2" key="1">
    <citation type="journal article" date="2015" name="Proc. Natl. Acad. Sci. U.S.A.">
        <title>Expanded metabolic versatility of ubiquitous nitrite-oxidizing bacteria from the genus Nitrospira.</title>
        <authorList>
            <person name="Koch H."/>
            <person name="Lucker S."/>
            <person name="Albertsen M."/>
            <person name="Kitzinger K."/>
            <person name="Herbold C."/>
            <person name="Spieck E."/>
            <person name="Nielsen P.H."/>
            <person name="Wagner M."/>
            <person name="Daims H."/>
        </authorList>
    </citation>
    <scope>NUCLEOTIDE SEQUENCE [LARGE SCALE GENOMIC DNA]</scope>
    <source>
        <strain evidence="1 2">NSP M-1</strain>
    </source>
</reference>
<protein>
    <recommendedName>
        <fullName evidence="3">PKD/Chitinase domain-containing protein</fullName>
    </recommendedName>
</protein>
<gene>
    <name evidence="1" type="ORF">NITMOv2_3663</name>
</gene>
<sequence>MKNLKFKIQHIGTCCIFHFAFVILLPVGPALAFKIVNPAGGAALKSGQTVTAKVDLGSDSGVVKVRYYWYPESADVLVQQDESETSAMPRQDRLADERYWQRDSITGAPVVALAALSSGSDQTPPFGGPLTVPKEAIGPTRLLAVAEISRGRLGTRTVFDEVIVKVEPEAALESIDFEAEKPLQLGRAGQSSAFGHVDSMGKIFELPVVGEFADGVARPLSSPASGTTYQSSDPNVIKVLAGGMLQIVGNGKTVLTVTNRGKQAQLDVDVNVNDEPNEPPIADAGPSKTVKAGSKVKLSGLKSRDPEGEALYYSWSQVRGSKVPLLDVNNAEASFLAPTVSEPRTYRFKLRVTDKKGADSLPAFVDVTVEP</sequence>
<dbReference type="InterPro" id="IPR013783">
    <property type="entry name" value="Ig-like_fold"/>
</dbReference>